<proteinExistence type="predicted"/>
<organism evidence="1 2">
    <name type="scientific">Perkinsus chesapeaki</name>
    <name type="common">Clam parasite</name>
    <name type="synonym">Perkinsus andrewsi</name>
    <dbReference type="NCBI Taxonomy" id="330153"/>
    <lineage>
        <taxon>Eukaryota</taxon>
        <taxon>Sar</taxon>
        <taxon>Alveolata</taxon>
        <taxon>Perkinsozoa</taxon>
        <taxon>Perkinsea</taxon>
        <taxon>Perkinsida</taxon>
        <taxon>Perkinsidae</taxon>
        <taxon>Perkinsus</taxon>
    </lineage>
</organism>
<accession>A0A7J6MMQ9</accession>
<dbReference type="OrthoDB" id="10256122at2759"/>
<keyword evidence="2" id="KW-1185">Reference proteome</keyword>
<comment type="caution">
    <text evidence="1">The sequence shown here is derived from an EMBL/GenBank/DDBJ whole genome shotgun (WGS) entry which is preliminary data.</text>
</comment>
<dbReference type="EMBL" id="JAAPAO010000115">
    <property type="protein sequence ID" value="KAF4672241.1"/>
    <property type="molecule type" value="Genomic_DNA"/>
</dbReference>
<dbReference type="Proteomes" id="UP000591131">
    <property type="component" value="Unassembled WGS sequence"/>
</dbReference>
<evidence type="ECO:0000313" key="2">
    <source>
        <dbReference type="Proteomes" id="UP000591131"/>
    </source>
</evidence>
<dbReference type="AlphaFoldDB" id="A0A7J6MMQ9"/>
<evidence type="ECO:0000313" key="1">
    <source>
        <dbReference type="EMBL" id="KAF4672241.1"/>
    </source>
</evidence>
<protein>
    <submittedName>
        <fullName evidence="1">Pleiotropic regulator 1</fullName>
    </submittedName>
</protein>
<gene>
    <name evidence="1" type="primary">PLRG1_2</name>
    <name evidence="1" type="ORF">FOL47_000758</name>
</gene>
<sequence>MATAASSSSSTEQVKFNDIVRLNQKRTLELWHPGPEAQDIYPHHVTSPPEIREAKSRRIFEDNFGNVDLTVTKMGQKMSVLNLPTAGAAAAGQSSGAPEKTSTALVAHQGVNRLPGESRLVARTAGTAAKGILAINENIGRHRPKQQWHPDWKLYRVIQGHQGSGE</sequence>
<reference evidence="1 2" key="1">
    <citation type="submission" date="2020-04" db="EMBL/GenBank/DDBJ databases">
        <title>Perkinsus chesapeaki whole genome sequence.</title>
        <authorList>
            <person name="Bogema D.R."/>
        </authorList>
    </citation>
    <scope>NUCLEOTIDE SEQUENCE [LARGE SCALE GENOMIC DNA]</scope>
    <source>
        <strain evidence="1">ATCC PRA-425</strain>
    </source>
</reference>
<name>A0A7J6MMQ9_PERCH</name>